<organism evidence="2 3">
    <name type="scientific">Mycena venus</name>
    <dbReference type="NCBI Taxonomy" id="2733690"/>
    <lineage>
        <taxon>Eukaryota</taxon>
        <taxon>Fungi</taxon>
        <taxon>Dikarya</taxon>
        <taxon>Basidiomycota</taxon>
        <taxon>Agaricomycotina</taxon>
        <taxon>Agaricomycetes</taxon>
        <taxon>Agaricomycetidae</taxon>
        <taxon>Agaricales</taxon>
        <taxon>Marasmiineae</taxon>
        <taxon>Mycenaceae</taxon>
        <taxon>Mycena</taxon>
    </lineage>
</organism>
<evidence type="ECO:0000313" key="2">
    <source>
        <dbReference type="EMBL" id="KAF7325298.1"/>
    </source>
</evidence>
<dbReference type="Proteomes" id="UP000620124">
    <property type="component" value="Unassembled WGS sequence"/>
</dbReference>
<evidence type="ECO:0000313" key="3">
    <source>
        <dbReference type="Proteomes" id="UP000620124"/>
    </source>
</evidence>
<comment type="caution">
    <text evidence="2">The sequence shown here is derived from an EMBL/GenBank/DDBJ whole genome shotgun (WGS) entry which is preliminary data.</text>
</comment>
<proteinExistence type="predicted"/>
<reference evidence="2" key="1">
    <citation type="submission" date="2020-05" db="EMBL/GenBank/DDBJ databases">
        <title>Mycena genomes resolve the evolution of fungal bioluminescence.</title>
        <authorList>
            <person name="Tsai I.J."/>
        </authorList>
    </citation>
    <scope>NUCLEOTIDE SEQUENCE</scope>
    <source>
        <strain evidence="2">CCC161011</strain>
    </source>
</reference>
<keyword evidence="3" id="KW-1185">Reference proteome</keyword>
<dbReference type="Gene3D" id="2.170.15.10">
    <property type="entry name" value="Proaerolysin, chain A, domain 3"/>
    <property type="match status" value="1"/>
</dbReference>
<protein>
    <submittedName>
        <fullName evidence="2">Uncharacterized protein</fullName>
    </submittedName>
</protein>
<feature type="signal peptide" evidence="1">
    <location>
        <begin position="1"/>
        <end position="23"/>
    </location>
</feature>
<gene>
    <name evidence="2" type="ORF">MVEN_02637300</name>
</gene>
<keyword evidence="1" id="KW-0732">Signal</keyword>
<dbReference type="AlphaFoldDB" id="A0A8H6TWF6"/>
<dbReference type="EMBL" id="JACAZI010000054">
    <property type="protein sequence ID" value="KAF7325298.1"/>
    <property type="molecule type" value="Genomic_DNA"/>
</dbReference>
<feature type="chain" id="PRO_5034047412" evidence="1">
    <location>
        <begin position="24"/>
        <end position="319"/>
    </location>
</feature>
<evidence type="ECO:0000256" key="1">
    <source>
        <dbReference type="SAM" id="SignalP"/>
    </source>
</evidence>
<sequence length="319" mass="32759">MYQASTLVNFFVVLAAVPLLATASPVQLPRSFDNLPSGTHALAFDSETGRVSAYTHNGAFLAHVNQTVAASKRADGTCSNLGPNDLTGLAGWNLVAAQAAANWGNGKYNLATNINNEADYPALACVSDDTAMVTVKGNPSCVTSTQTSSGTLVGTSGSVTLSALEGTSSTTTITTTKTSDWSLGVSVAATIGIPDIVDTTTTVSTSISITNSLSNAVTTASNNQQTQTITMNAADGATCSLTFTSKSCTGSGTGSIVMVARGVGMVRIREKGESLVNGHYYWALNIEAYIPDASQRSSSIDFTAAVSAINDSQYKGTCT</sequence>
<accession>A0A8H6TWF6</accession>
<dbReference type="OrthoDB" id="3010635at2759"/>
<name>A0A8H6TWF6_9AGAR</name>